<protein>
    <recommendedName>
        <fullName evidence="3">Cellulase</fullName>
    </recommendedName>
</protein>
<organism evidence="1 2">
    <name type="scientific">Nitrospira defluvii</name>
    <dbReference type="NCBI Taxonomy" id="330214"/>
    <lineage>
        <taxon>Bacteria</taxon>
        <taxon>Pseudomonadati</taxon>
        <taxon>Nitrospirota</taxon>
        <taxon>Nitrospiria</taxon>
        <taxon>Nitrospirales</taxon>
        <taxon>Nitrospiraceae</taxon>
        <taxon>Nitrospira</taxon>
    </lineage>
</organism>
<evidence type="ECO:0000313" key="1">
    <source>
        <dbReference type="EMBL" id="CAE6795750.1"/>
    </source>
</evidence>
<accession>A0ABM8S8X0</accession>
<evidence type="ECO:0008006" key="3">
    <source>
        <dbReference type="Google" id="ProtNLM"/>
    </source>
</evidence>
<dbReference type="Proteomes" id="UP000675880">
    <property type="component" value="Unassembled WGS sequence"/>
</dbReference>
<sequence length="394" mass="44259">MRHYRYSWKMHFLYSIVLLFVVVPSFFADEAWSRDAWSDAAHLCHAPDGFAFASKGPIDTKVYPDDCDDGDSTIFNGLLCASGDKRGCEAVKRSLTTEAGLDESRMWRSPRRAQTNNLHRENGSVVTGDSGEHKTFSPDQELGLLLYAVTTGDKSSLERWFNWLDHNRPWADEGLRLHNVPRYCHHQNCTMRPIDRDMDDAVFRALGGESPDGIRNYKLNATLLTLPITMVVPGVQTILQLYLNMNVGDKIYYEATLNAPNFPTHLSAIRAWLLVKIQHPNQGRAKETIAMIANKQPKNPFYQYLHEGATPKVAALVKKYCPAPSQSRGGDLGHWTWESDSSDWKIPAKIDNGKPSSMLWDCIFMRNLLGDHGKGLGIQHTGTENAISGLLLGE</sequence>
<proteinExistence type="predicted"/>
<evidence type="ECO:0000313" key="2">
    <source>
        <dbReference type="Proteomes" id="UP000675880"/>
    </source>
</evidence>
<dbReference type="EMBL" id="CAJNBJ010000020">
    <property type="protein sequence ID" value="CAE6795750.1"/>
    <property type="molecule type" value="Genomic_DNA"/>
</dbReference>
<gene>
    <name evidence="1" type="ORF">NSPZN2_70082</name>
</gene>
<comment type="caution">
    <text evidence="1">The sequence shown here is derived from an EMBL/GenBank/DDBJ whole genome shotgun (WGS) entry which is preliminary data.</text>
</comment>
<keyword evidence="2" id="KW-1185">Reference proteome</keyword>
<name>A0ABM8S8X0_9BACT</name>
<reference evidence="1 2" key="1">
    <citation type="submission" date="2021-02" db="EMBL/GenBank/DDBJ databases">
        <authorList>
            <person name="Han P."/>
        </authorList>
    </citation>
    <scope>NUCLEOTIDE SEQUENCE [LARGE SCALE GENOMIC DNA]</scope>
    <source>
        <strain evidence="1">Candidatus Nitrospira sp. ZN2</strain>
    </source>
</reference>